<evidence type="ECO:0000313" key="2">
    <source>
        <dbReference type="Proteomes" id="UP001497535"/>
    </source>
</evidence>
<gene>
    <name evidence="1" type="ORF">MENTE1834_LOCUS31279</name>
</gene>
<reference evidence="1" key="1">
    <citation type="submission" date="2023-11" db="EMBL/GenBank/DDBJ databases">
        <authorList>
            <person name="Poullet M."/>
        </authorList>
    </citation>
    <scope>NUCLEOTIDE SEQUENCE</scope>
    <source>
        <strain evidence="1">E1834</strain>
    </source>
</reference>
<organism evidence="1 2">
    <name type="scientific">Meloidogyne enterolobii</name>
    <name type="common">Root-knot nematode worm</name>
    <name type="synonym">Meloidogyne mayaguensis</name>
    <dbReference type="NCBI Taxonomy" id="390850"/>
    <lineage>
        <taxon>Eukaryota</taxon>
        <taxon>Metazoa</taxon>
        <taxon>Ecdysozoa</taxon>
        <taxon>Nematoda</taxon>
        <taxon>Chromadorea</taxon>
        <taxon>Rhabditida</taxon>
        <taxon>Tylenchina</taxon>
        <taxon>Tylenchomorpha</taxon>
        <taxon>Tylenchoidea</taxon>
        <taxon>Meloidogynidae</taxon>
        <taxon>Meloidogyninae</taxon>
        <taxon>Meloidogyne</taxon>
    </lineage>
</organism>
<accession>A0ACB0ZXL7</accession>
<sequence length="267" mass="30455">MGKIGQEKGVCPLISFFAALVSLVDVVLLFAWPDYLGPSPVLPEQQNSVFIGLAITFCLLIVYGQCICLGVVSSGFLHLAWALRFISLIPDTVLSFANTQRLFNEVPSNYCSLSQFLLATFMTFLLCWADSTTSTDAQYQRLDGQEGRKEKKRCPENSSSALNCLFFWYTGQMIWRGLRGSVDFDDLWILDKCFQAGYLRSRWHRLQRVCAGRKLNPALFLFRCFLCVWEWNCLCVIAAVFVVLGNYANAIFLRFLIEFTNLSWFLD</sequence>
<name>A0ACB0ZXL7_MELEN</name>
<proteinExistence type="predicted"/>
<comment type="caution">
    <text evidence="1">The sequence shown here is derived from an EMBL/GenBank/DDBJ whole genome shotgun (WGS) entry which is preliminary data.</text>
</comment>
<evidence type="ECO:0000313" key="1">
    <source>
        <dbReference type="EMBL" id="CAK5083899.1"/>
    </source>
</evidence>
<protein>
    <submittedName>
        <fullName evidence="1">Uncharacterized protein</fullName>
    </submittedName>
</protein>
<keyword evidence="2" id="KW-1185">Reference proteome</keyword>
<dbReference type="Proteomes" id="UP001497535">
    <property type="component" value="Unassembled WGS sequence"/>
</dbReference>
<dbReference type="EMBL" id="CAVMJV010000052">
    <property type="protein sequence ID" value="CAK5083899.1"/>
    <property type="molecule type" value="Genomic_DNA"/>
</dbReference>